<evidence type="ECO:0000259" key="6">
    <source>
        <dbReference type="PROSITE" id="PS51471"/>
    </source>
</evidence>
<dbReference type="SMART" id="SM00702">
    <property type="entry name" value="P4Hc"/>
    <property type="match status" value="1"/>
</dbReference>
<dbReference type="PANTHER" id="PTHR10869">
    <property type="entry name" value="PROLYL 4-HYDROXYLASE ALPHA SUBUNIT"/>
    <property type="match status" value="1"/>
</dbReference>
<keyword evidence="4" id="KW-0560">Oxidoreductase</keyword>
<dbReference type="Proteomes" id="UP001530377">
    <property type="component" value="Unassembled WGS sequence"/>
</dbReference>
<keyword evidence="3" id="KW-0223">Dioxygenase</keyword>
<accession>A0ABD3SC13</accession>
<dbReference type="GO" id="GO:0051213">
    <property type="term" value="F:dioxygenase activity"/>
    <property type="evidence" value="ECO:0007669"/>
    <property type="project" value="UniProtKB-KW"/>
</dbReference>
<dbReference type="InterPro" id="IPR006620">
    <property type="entry name" value="Pro_4_hyd_alph"/>
</dbReference>
<evidence type="ECO:0000256" key="1">
    <source>
        <dbReference type="ARBA" id="ARBA00001961"/>
    </source>
</evidence>
<sequence>MKFRGAFTRIVMVSSMVDFSNATTHPLQRPIQIKNDSGRKTEVYWVDPGGEMVLQSVGVMTSGNMLTLNSYVNHTFIIKEAPDESGTCNAGTKYSSPSLAPCKTTFFTVDDRDDLGKEGYFEFHTSIVKQYDNTLPCSSVIHILEDMKVEVKENSNEALETTNSITTTCQMKVRPMITTSSGINPNDAIDAFVSCAQPLVANEIEEVNRKIKEQASLRTDLAGEWEDYTCADFNLPTTTPNKMSSWNYRGKEHVVGVLLDRDRAKIHYVKNFITPDECAAIEAAAAPHLHDATVADGSGGSEIVKSRKALQAGVRVPWDKEEEDNPIAAVSRRLYTYINDATGYGIQEAGQEDLMSIQYSGRGLDDLEPDRYMPHCDGQCDGLKFQTAGRVATMVMYCEIPLKGGATNFRNVGVHVVPEAGTAAFFSYLGSDGQTDDRLTEHSCCPVLEGNKKIAVQWLRLGVDAENPWSSFNTLNVKIGSEEV</sequence>
<dbReference type="PANTHER" id="PTHR10869:SF226">
    <property type="entry name" value="PROLYL 4-HYDROXYLASE ALPHA SUBUNIT DOMAIN-CONTAINING PROTEIN"/>
    <property type="match status" value="1"/>
</dbReference>
<evidence type="ECO:0000256" key="5">
    <source>
        <dbReference type="ARBA" id="ARBA00023004"/>
    </source>
</evidence>
<dbReference type="EMBL" id="JALLPB020000080">
    <property type="protein sequence ID" value="KAL3821887.1"/>
    <property type="molecule type" value="Genomic_DNA"/>
</dbReference>
<name>A0ABD3SC13_9STRA</name>
<evidence type="ECO:0000256" key="2">
    <source>
        <dbReference type="ARBA" id="ARBA00022723"/>
    </source>
</evidence>
<comment type="cofactor">
    <cofactor evidence="1">
        <name>L-ascorbate</name>
        <dbReference type="ChEBI" id="CHEBI:38290"/>
    </cofactor>
</comment>
<reference evidence="7 8" key="1">
    <citation type="submission" date="2024-10" db="EMBL/GenBank/DDBJ databases">
        <title>Updated reference genomes for cyclostephanoid diatoms.</title>
        <authorList>
            <person name="Roberts W.R."/>
            <person name="Alverson A.J."/>
        </authorList>
    </citation>
    <scope>NUCLEOTIDE SEQUENCE [LARGE SCALE GENOMIC DNA]</scope>
    <source>
        <strain evidence="7 8">AJA228-03</strain>
    </source>
</reference>
<dbReference type="GO" id="GO:0046872">
    <property type="term" value="F:metal ion binding"/>
    <property type="evidence" value="ECO:0007669"/>
    <property type="project" value="UniProtKB-KW"/>
</dbReference>
<dbReference type="AlphaFoldDB" id="A0ABD3SC13"/>
<evidence type="ECO:0000313" key="7">
    <source>
        <dbReference type="EMBL" id="KAL3821887.1"/>
    </source>
</evidence>
<dbReference type="Gene3D" id="2.60.120.620">
    <property type="entry name" value="q2cbj1_9rhob like domain"/>
    <property type="match status" value="1"/>
</dbReference>
<dbReference type="PROSITE" id="PS51471">
    <property type="entry name" value="FE2OG_OXY"/>
    <property type="match status" value="1"/>
</dbReference>
<proteinExistence type="predicted"/>
<organism evidence="7 8">
    <name type="scientific">Cyclostephanos tholiformis</name>
    <dbReference type="NCBI Taxonomy" id="382380"/>
    <lineage>
        <taxon>Eukaryota</taxon>
        <taxon>Sar</taxon>
        <taxon>Stramenopiles</taxon>
        <taxon>Ochrophyta</taxon>
        <taxon>Bacillariophyta</taxon>
        <taxon>Coscinodiscophyceae</taxon>
        <taxon>Thalassiosirophycidae</taxon>
        <taxon>Stephanodiscales</taxon>
        <taxon>Stephanodiscaceae</taxon>
        <taxon>Cyclostephanos</taxon>
    </lineage>
</organism>
<dbReference type="InterPro" id="IPR045054">
    <property type="entry name" value="P4HA-like"/>
</dbReference>
<keyword evidence="2" id="KW-0479">Metal-binding</keyword>
<keyword evidence="8" id="KW-1185">Reference proteome</keyword>
<protein>
    <recommendedName>
        <fullName evidence="6">Fe2OG dioxygenase domain-containing protein</fullName>
    </recommendedName>
</protein>
<feature type="domain" description="Fe2OG dioxygenase" evidence="6">
    <location>
        <begin position="351"/>
        <end position="461"/>
    </location>
</feature>
<evidence type="ECO:0000256" key="4">
    <source>
        <dbReference type="ARBA" id="ARBA00023002"/>
    </source>
</evidence>
<dbReference type="InterPro" id="IPR005123">
    <property type="entry name" value="Oxoglu/Fe-dep_dioxygenase_dom"/>
</dbReference>
<gene>
    <name evidence="7" type="ORF">ACHAXA_008421</name>
</gene>
<dbReference type="InterPro" id="IPR037140">
    <property type="entry name" value="VHL_beta_dom_sf"/>
</dbReference>
<evidence type="ECO:0000313" key="8">
    <source>
        <dbReference type="Proteomes" id="UP001530377"/>
    </source>
</evidence>
<evidence type="ECO:0000256" key="3">
    <source>
        <dbReference type="ARBA" id="ARBA00022964"/>
    </source>
</evidence>
<comment type="caution">
    <text evidence="7">The sequence shown here is derived from an EMBL/GenBank/DDBJ whole genome shotgun (WGS) entry which is preliminary data.</text>
</comment>
<dbReference type="Gene3D" id="2.60.40.780">
    <property type="entry name" value="von Hippel-Lindau disease tumour suppressor, beta domain"/>
    <property type="match status" value="1"/>
</dbReference>
<keyword evidence="5" id="KW-0408">Iron</keyword>
<dbReference type="FunFam" id="2.60.120.620:FF:000075">
    <property type="entry name" value="Predicted protein"/>
    <property type="match status" value="1"/>
</dbReference>